<dbReference type="EMBL" id="JABSTR010001252">
    <property type="protein sequence ID" value="KAH9383780.1"/>
    <property type="molecule type" value="Genomic_DNA"/>
</dbReference>
<dbReference type="Proteomes" id="UP000821853">
    <property type="component" value="Unassembled WGS sequence"/>
</dbReference>
<proteinExistence type="predicted"/>
<dbReference type="GO" id="GO:0015271">
    <property type="term" value="F:outward rectifier potassium channel activity"/>
    <property type="evidence" value="ECO:0007669"/>
    <property type="project" value="TreeGrafter"/>
</dbReference>
<keyword evidence="5" id="KW-0406">Ion transport</keyword>
<evidence type="ECO:0000256" key="5">
    <source>
        <dbReference type="ARBA" id="ARBA00023065"/>
    </source>
</evidence>
<sequence>MFPSIVMSYALRVTCAIEPRGCSVYGKRCGIHTTSACTQERIPVYLVLVLVGGYICFGATLFSVWEQWSFLDGAYFSFITLSTIGFGDFVPGSDLLEQGATSGSGQAKLIICCFYLVLGLAIIAMAFSLVQEEVVLKCKDLANALKALVSTDDTASSTSGAAS</sequence>
<accession>A0A9J6H932</accession>
<reference evidence="10 11" key="1">
    <citation type="journal article" date="2020" name="Cell">
        <title>Large-Scale Comparative Analyses of Tick Genomes Elucidate Their Genetic Diversity and Vector Capacities.</title>
        <authorList>
            <consortium name="Tick Genome and Microbiome Consortium (TIGMIC)"/>
            <person name="Jia N."/>
            <person name="Wang J."/>
            <person name="Shi W."/>
            <person name="Du L."/>
            <person name="Sun Y."/>
            <person name="Zhan W."/>
            <person name="Jiang J.F."/>
            <person name="Wang Q."/>
            <person name="Zhang B."/>
            <person name="Ji P."/>
            <person name="Bell-Sakyi L."/>
            <person name="Cui X.M."/>
            <person name="Yuan T.T."/>
            <person name="Jiang B.G."/>
            <person name="Yang W.F."/>
            <person name="Lam T.T."/>
            <person name="Chang Q.C."/>
            <person name="Ding S.J."/>
            <person name="Wang X.J."/>
            <person name="Zhu J.G."/>
            <person name="Ruan X.D."/>
            <person name="Zhao L."/>
            <person name="Wei J.T."/>
            <person name="Ye R.Z."/>
            <person name="Que T.C."/>
            <person name="Du C.H."/>
            <person name="Zhou Y.H."/>
            <person name="Cheng J.X."/>
            <person name="Dai P.F."/>
            <person name="Guo W.B."/>
            <person name="Han X.H."/>
            <person name="Huang E.J."/>
            <person name="Li L.F."/>
            <person name="Wei W."/>
            <person name="Gao Y.C."/>
            <person name="Liu J.Z."/>
            <person name="Shao H.Z."/>
            <person name="Wang X."/>
            <person name="Wang C.C."/>
            <person name="Yang T.C."/>
            <person name="Huo Q.B."/>
            <person name="Li W."/>
            <person name="Chen H.Y."/>
            <person name="Chen S.E."/>
            <person name="Zhou L.G."/>
            <person name="Ni X.B."/>
            <person name="Tian J.H."/>
            <person name="Sheng Y."/>
            <person name="Liu T."/>
            <person name="Pan Y.S."/>
            <person name="Xia L.Y."/>
            <person name="Li J."/>
            <person name="Zhao F."/>
            <person name="Cao W.C."/>
        </authorList>
    </citation>
    <scope>NUCLEOTIDE SEQUENCE [LARGE SCALE GENOMIC DNA]</scope>
    <source>
        <strain evidence="10">HaeL-2018</strain>
    </source>
</reference>
<evidence type="ECO:0000256" key="2">
    <source>
        <dbReference type="ARBA" id="ARBA00022448"/>
    </source>
</evidence>
<dbReference type="InterPro" id="IPR003280">
    <property type="entry name" value="2pore_dom_K_chnl"/>
</dbReference>
<dbReference type="Gene3D" id="1.10.287.70">
    <property type="match status" value="1"/>
</dbReference>
<evidence type="ECO:0000256" key="8">
    <source>
        <dbReference type="SAM" id="Phobius"/>
    </source>
</evidence>
<evidence type="ECO:0000256" key="3">
    <source>
        <dbReference type="ARBA" id="ARBA00022692"/>
    </source>
</evidence>
<dbReference type="GO" id="GO:0022841">
    <property type="term" value="F:potassium ion leak channel activity"/>
    <property type="evidence" value="ECO:0007669"/>
    <property type="project" value="TreeGrafter"/>
</dbReference>
<feature type="transmembrane region" description="Helical" evidence="8">
    <location>
        <begin position="74"/>
        <end position="96"/>
    </location>
</feature>
<evidence type="ECO:0000256" key="6">
    <source>
        <dbReference type="ARBA" id="ARBA00023136"/>
    </source>
</evidence>
<dbReference type="SUPFAM" id="SSF81324">
    <property type="entry name" value="Voltage-gated potassium channels"/>
    <property type="match status" value="1"/>
</dbReference>
<name>A0A9J6H932_HAELO</name>
<organism evidence="10 11">
    <name type="scientific">Haemaphysalis longicornis</name>
    <name type="common">Bush tick</name>
    <dbReference type="NCBI Taxonomy" id="44386"/>
    <lineage>
        <taxon>Eukaryota</taxon>
        <taxon>Metazoa</taxon>
        <taxon>Ecdysozoa</taxon>
        <taxon>Arthropoda</taxon>
        <taxon>Chelicerata</taxon>
        <taxon>Arachnida</taxon>
        <taxon>Acari</taxon>
        <taxon>Parasitiformes</taxon>
        <taxon>Ixodida</taxon>
        <taxon>Ixodoidea</taxon>
        <taxon>Ixodidae</taxon>
        <taxon>Haemaphysalinae</taxon>
        <taxon>Haemaphysalis</taxon>
    </lineage>
</organism>
<dbReference type="OMA" id="SACTQER"/>
<evidence type="ECO:0000256" key="7">
    <source>
        <dbReference type="ARBA" id="ARBA00023303"/>
    </source>
</evidence>
<keyword evidence="7" id="KW-0407">Ion channel</keyword>
<evidence type="ECO:0000313" key="11">
    <source>
        <dbReference type="Proteomes" id="UP000821853"/>
    </source>
</evidence>
<dbReference type="OrthoDB" id="297496at2759"/>
<feature type="transmembrane region" description="Helical" evidence="8">
    <location>
        <begin position="42"/>
        <end position="62"/>
    </location>
</feature>
<dbReference type="InterPro" id="IPR013099">
    <property type="entry name" value="K_chnl_dom"/>
</dbReference>
<gene>
    <name evidence="10" type="ORF">HPB48_025550</name>
</gene>
<dbReference type="AlphaFoldDB" id="A0A9J6H932"/>
<evidence type="ECO:0000259" key="9">
    <source>
        <dbReference type="Pfam" id="PF07885"/>
    </source>
</evidence>
<dbReference type="GO" id="GO:0005886">
    <property type="term" value="C:plasma membrane"/>
    <property type="evidence" value="ECO:0007669"/>
    <property type="project" value="TreeGrafter"/>
</dbReference>
<feature type="transmembrane region" description="Helical" evidence="8">
    <location>
        <begin position="108"/>
        <end position="130"/>
    </location>
</feature>
<keyword evidence="4 8" id="KW-1133">Transmembrane helix</keyword>
<evidence type="ECO:0000256" key="1">
    <source>
        <dbReference type="ARBA" id="ARBA00004141"/>
    </source>
</evidence>
<keyword evidence="6 8" id="KW-0472">Membrane</keyword>
<dbReference type="PANTHER" id="PTHR11003:SF352">
    <property type="entry name" value="BCDNA.GH04802-RELATED"/>
    <property type="match status" value="1"/>
</dbReference>
<keyword evidence="11" id="KW-1185">Reference proteome</keyword>
<keyword evidence="2" id="KW-0813">Transport</keyword>
<comment type="subcellular location">
    <subcellularLocation>
        <location evidence="1">Membrane</location>
        <topology evidence="1">Multi-pass membrane protein</topology>
    </subcellularLocation>
</comment>
<evidence type="ECO:0000256" key="4">
    <source>
        <dbReference type="ARBA" id="ARBA00022989"/>
    </source>
</evidence>
<feature type="domain" description="Potassium channel" evidence="9">
    <location>
        <begin position="51"/>
        <end position="132"/>
    </location>
</feature>
<dbReference type="VEuPathDB" id="VectorBase:HLOH_046805"/>
<comment type="caution">
    <text evidence="10">The sequence shown here is derived from an EMBL/GenBank/DDBJ whole genome shotgun (WGS) entry which is preliminary data.</text>
</comment>
<dbReference type="Pfam" id="PF07885">
    <property type="entry name" value="Ion_trans_2"/>
    <property type="match status" value="1"/>
</dbReference>
<dbReference type="GO" id="GO:0030322">
    <property type="term" value="P:stabilization of membrane potential"/>
    <property type="evidence" value="ECO:0007669"/>
    <property type="project" value="TreeGrafter"/>
</dbReference>
<evidence type="ECO:0000313" key="10">
    <source>
        <dbReference type="EMBL" id="KAH9383780.1"/>
    </source>
</evidence>
<dbReference type="PANTHER" id="PTHR11003">
    <property type="entry name" value="POTASSIUM CHANNEL, SUBFAMILY K"/>
    <property type="match status" value="1"/>
</dbReference>
<keyword evidence="3 8" id="KW-0812">Transmembrane</keyword>
<protein>
    <recommendedName>
        <fullName evidence="9">Potassium channel domain-containing protein</fullName>
    </recommendedName>
</protein>